<keyword evidence="7 9" id="KW-0067">ATP-binding</keyword>
<dbReference type="PANTHER" id="PTHR23117:SF13">
    <property type="entry name" value="GUANYLATE KINASE"/>
    <property type="match status" value="1"/>
</dbReference>
<dbReference type="OrthoDB" id="9808150at2"/>
<dbReference type="AlphaFoldDB" id="A0A418Q0Q3"/>
<evidence type="ECO:0000313" key="11">
    <source>
        <dbReference type="EMBL" id="RIX29450.1"/>
    </source>
</evidence>
<dbReference type="InterPro" id="IPR008145">
    <property type="entry name" value="GK/Ca_channel_bsu"/>
</dbReference>
<evidence type="ECO:0000256" key="9">
    <source>
        <dbReference type="HAMAP-Rule" id="MF_00328"/>
    </source>
</evidence>
<dbReference type="FunFam" id="3.30.63.10:FF:000002">
    <property type="entry name" value="Guanylate kinase 1"/>
    <property type="match status" value="1"/>
</dbReference>
<dbReference type="EC" id="2.7.4.8" evidence="2 9"/>
<evidence type="ECO:0000256" key="7">
    <source>
        <dbReference type="ARBA" id="ARBA00022840"/>
    </source>
</evidence>
<sequence>MADPTTPVPPRRRRGLLIVLSSPSGAGKSTISRLLLDADPHITMSISATTRPMRPGEIEGRDYHFVDDAEFQRMIADGEFAEWAPVFDHHYGSPQAPIKAALKEGRDVLFDIDWQGTQQLHAAMGEDLVRVFILPPSMAELRQRLEMRGTDTEEVIEGRMRRAAGEISHWAEYDYVLINEDMGACLSEVRSILAAERLKRWRQAGLVGFVRDLVASSAQ</sequence>
<reference evidence="11 12" key="1">
    <citation type="submission" date="2018-09" db="EMBL/GenBank/DDBJ databases">
        <title>Sphingomonas sp. DAC4.</title>
        <authorList>
            <person name="Seo T."/>
        </authorList>
    </citation>
    <scope>NUCLEOTIDE SEQUENCE [LARGE SCALE GENOMIC DNA]</scope>
    <source>
        <strain evidence="11 12">DAC4</strain>
    </source>
</reference>
<comment type="subcellular location">
    <subcellularLocation>
        <location evidence="9">Cytoplasm</location>
    </subcellularLocation>
</comment>
<evidence type="ECO:0000256" key="5">
    <source>
        <dbReference type="ARBA" id="ARBA00022741"/>
    </source>
</evidence>
<dbReference type="GO" id="GO:0005524">
    <property type="term" value="F:ATP binding"/>
    <property type="evidence" value="ECO:0007669"/>
    <property type="project" value="UniProtKB-UniRule"/>
</dbReference>
<dbReference type="Pfam" id="PF00625">
    <property type="entry name" value="Guanylate_kin"/>
    <property type="match status" value="1"/>
</dbReference>
<comment type="caution">
    <text evidence="11">The sequence shown here is derived from an EMBL/GenBank/DDBJ whole genome shotgun (WGS) entry which is preliminary data.</text>
</comment>
<gene>
    <name evidence="9" type="primary">gmk</name>
    <name evidence="11" type="ORF">D3M59_07330</name>
</gene>
<keyword evidence="4 9" id="KW-0808">Transferase</keyword>
<comment type="similarity">
    <text evidence="1 9">Belongs to the guanylate kinase family.</text>
</comment>
<dbReference type="GO" id="GO:0004385">
    <property type="term" value="F:GMP kinase activity"/>
    <property type="evidence" value="ECO:0007669"/>
    <property type="project" value="UniProtKB-UniRule"/>
</dbReference>
<name>A0A418Q0Q3_9SPHN</name>
<dbReference type="PROSITE" id="PS00856">
    <property type="entry name" value="GUANYLATE_KINASE_1"/>
    <property type="match status" value="1"/>
</dbReference>
<dbReference type="PANTHER" id="PTHR23117">
    <property type="entry name" value="GUANYLATE KINASE-RELATED"/>
    <property type="match status" value="1"/>
</dbReference>
<dbReference type="SMART" id="SM00072">
    <property type="entry name" value="GuKc"/>
    <property type="match status" value="1"/>
</dbReference>
<comment type="catalytic activity">
    <reaction evidence="9">
        <text>GMP + ATP = GDP + ADP</text>
        <dbReference type="Rhea" id="RHEA:20780"/>
        <dbReference type="ChEBI" id="CHEBI:30616"/>
        <dbReference type="ChEBI" id="CHEBI:58115"/>
        <dbReference type="ChEBI" id="CHEBI:58189"/>
        <dbReference type="ChEBI" id="CHEBI:456216"/>
        <dbReference type="EC" id="2.7.4.8"/>
    </reaction>
</comment>
<keyword evidence="12" id="KW-1185">Reference proteome</keyword>
<dbReference type="InterPro" id="IPR027417">
    <property type="entry name" value="P-loop_NTPase"/>
</dbReference>
<evidence type="ECO:0000259" key="10">
    <source>
        <dbReference type="PROSITE" id="PS50052"/>
    </source>
</evidence>
<evidence type="ECO:0000256" key="4">
    <source>
        <dbReference type="ARBA" id="ARBA00022679"/>
    </source>
</evidence>
<keyword evidence="5 9" id="KW-0547">Nucleotide-binding</keyword>
<dbReference type="EMBL" id="QXTF01000002">
    <property type="protein sequence ID" value="RIX29450.1"/>
    <property type="molecule type" value="Genomic_DNA"/>
</dbReference>
<dbReference type="InterPro" id="IPR020590">
    <property type="entry name" value="Guanylate_kinase_CS"/>
</dbReference>
<evidence type="ECO:0000256" key="1">
    <source>
        <dbReference type="ARBA" id="ARBA00005790"/>
    </source>
</evidence>
<dbReference type="Proteomes" id="UP000285023">
    <property type="component" value="Unassembled WGS sequence"/>
</dbReference>
<feature type="domain" description="Guanylate kinase-like" evidence="10">
    <location>
        <begin position="15"/>
        <end position="194"/>
    </location>
</feature>
<dbReference type="NCBIfam" id="TIGR03263">
    <property type="entry name" value="guanyl_kin"/>
    <property type="match status" value="1"/>
</dbReference>
<comment type="function">
    <text evidence="9">Essential for recycling GMP and indirectly, cGMP.</text>
</comment>
<dbReference type="PROSITE" id="PS50052">
    <property type="entry name" value="GUANYLATE_KINASE_2"/>
    <property type="match status" value="1"/>
</dbReference>
<feature type="binding site" evidence="9">
    <location>
        <begin position="22"/>
        <end position="29"/>
    </location>
    <ligand>
        <name>ATP</name>
        <dbReference type="ChEBI" id="CHEBI:30616"/>
    </ligand>
</feature>
<evidence type="ECO:0000256" key="2">
    <source>
        <dbReference type="ARBA" id="ARBA00012961"/>
    </source>
</evidence>
<dbReference type="Gene3D" id="3.40.50.300">
    <property type="entry name" value="P-loop containing nucleotide triphosphate hydrolases"/>
    <property type="match status" value="1"/>
</dbReference>
<evidence type="ECO:0000256" key="6">
    <source>
        <dbReference type="ARBA" id="ARBA00022777"/>
    </source>
</evidence>
<proteinExistence type="inferred from homology"/>
<accession>A0A418Q0Q3</accession>
<dbReference type="Gene3D" id="3.30.63.10">
    <property type="entry name" value="Guanylate Kinase phosphate binding domain"/>
    <property type="match status" value="1"/>
</dbReference>
<dbReference type="SUPFAM" id="SSF52540">
    <property type="entry name" value="P-loop containing nucleoside triphosphate hydrolases"/>
    <property type="match status" value="1"/>
</dbReference>
<keyword evidence="6 9" id="KW-0418">Kinase</keyword>
<dbReference type="GO" id="GO:0005829">
    <property type="term" value="C:cytosol"/>
    <property type="evidence" value="ECO:0007669"/>
    <property type="project" value="TreeGrafter"/>
</dbReference>
<protein>
    <recommendedName>
        <fullName evidence="3 9">Guanylate kinase</fullName>
        <ecNumber evidence="2 9">2.7.4.8</ecNumber>
    </recommendedName>
    <alternativeName>
        <fullName evidence="8 9">GMP kinase</fullName>
    </alternativeName>
</protein>
<evidence type="ECO:0000256" key="8">
    <source>
        <dbReference type="ARBA" id="ARBA00030128"/>
    </source>
</evidence>
<evidence type="ECO:0000256" key="3">
    <source>
        <dbReference type="ARBA" id="ARBA00016296"/>
    </source>
</evidence>
<dbReference type="CDD" id="cd00071">
    <property type="entry name" value="GMPK"/>
    <property type="match status" value="1"/>
</dbReference>
<dbReference type="RefSeq" id="WP_119533337.1">
    <property type="nucleotide sequence ID" value="NZ_QXTF01000002.1"/>
</dbReference>
<dbReference type="InterPro" id="IPR008144">
    <property type="entry name" value="Guanylate_kin-like_dom"/>
</dbReference>
<organism evidence="11 12">
    <name type="scientific">Sphingomonas edaphi</name>
    <dbReference type="NCBI Taxonomy" id="2315689"/>
    <lineage>
        <taxon>Bacteria</taxon>
        <taxon>Pseudomonadati</taxon>
        <taxon>Pseudomonadota</taxon>
        <taxon>Alphaproteobacteria</taxon>
        <taxon>Sphingomonadales</taxon>
        <taxon>Sphingomonadaceae</taxon>
        <taxon>Sphingomonas</taxon>
    </lineage>
</organism>
<evidence type="ECO:0000313" key="12">
    <source>
        <dbReference type="Proteomes" id="UP000285023"/>
    </source>
</evidence>
<dbReference type="HAMAP" id="MF_00328">
    <property type="entry name" value="Guanylate_kinase"/>
    <property type="match status" value="1"/>
</dbReference>
<dbReference type="InterPro" id="IPR017665">
    <property type="entry name" value="Guanylate_kinase"/>
</dbReference>
<keyword evidence="9" id="KW-0963">Cytoplasm</keyword>